<feature type="region of interest" description="Disordered" evidence="1">
    <location>
        <begin position="217"/>
        <end position="237"/>
    </location>
</feature>
<name>A0A8H3B2V1_9AGAM</name>
<proteinExistence type="predicted"/>
<dbReference type="Gene3D" id="1.10.510.10">
    <property type="entry name" value="Transferase(Phosphotransferase) domain 1"/>
    <property type="match status" value="1"/>
</dbReference>
<reference evidence="2" key="1">
    <citation type="submission" date="2021-01" db="EMBL/GenBank/DDBJ databases">
        <authorList>
            <person name="Kaushik A."/>
        </authorList>
    </citation>
    <scope>NUCLEOTIDE SEQUENCE</scope>
    <source>
        <strain evidence="2">AG6-10EEA</strain>
    </source>
</reference>
<accession>A0A8H3B2V1</accession>
<organism evidence="2 3">
    <name type="scientific">Rhizoctonia solani</name>
    <dbReference type="NCBI Taxonomy" id="456999"/>
    <lineage>
        <taxon>Eukaryota</taxon>
        <taxon>Fungi</taxon>
        <taxon>Dikarya</taxon>
        <taxon>Basidiomycota</taxon>
        <taxon>Agaricomycotina</taxon>
        <taxon>Agaricomycetes</taxon>
        <taxon>Cantharellales</taxon>
        <taxon>Ceratobasidiaceae</taxon>
        <taxon>Rhizoctonia</taxon>
    </lineage>
</organism>
<comment type="caution">
    <text evidence="2">The sequence shown here is derived from an EMBL/GenBank/DDBJ whole genome shotgun (WGS) entry which is preliminary data.</text>
</comment>
<gene>
    <name evidence="2" type="ORF">RDB_LOCUS43088</name>
</gene>
<dbReference type="Proteomes" id="UP000663853">
    <property type="component" value="Unassembled WGS sequence"/>
</dbReference>
<evidence type="ECO:0000313" key="3">
    <source>
        <dbReference type="Proteomes" id="UP000663853"/>
    </source>
</evidence>
<protein>
    <recommendedName>
        <fullName evidence="4">Protein kinase domain-containing protein</fullName>
    </recommendedName>
</protein>
<sequence>MEESRPSIQLNFYVLGSPPDCCTTIAVSPSSPISALKVAFAKEYKTAGYGEVIKPTFYKVDRSPNDLSLGEEDRLLGGFGSTVGDFWPEADKINMHHLHVLVRGAVHVPPDATSETDIQTVGEPEDVSEVATNIAKLRIDFLSGLSEDSSSEAAQPAIFRAQQATNNYILNGRPAGLTGPPIVLYHPVFGNFLRNLKSLEPLSAKLYEDTAHYLQTSQDLYPDESSRRQGREDSSRHLLGPLLGDLLLKVRESGAEPDGVFTGDNGAWCIIMEMKNEIGSGASDPSIQAAQSYTRAWKGLPGFTDRCCCPSILIAIAGPWMSVLGAIFLDRPVIQPLTGFLWVGHNPSVPSNLDDLARVFYGISQAREELKNYYAALPDPREVLASFFPYLTEYVDPTGRTIKFQYKKHANRIGRPSGKKELVFFARTLENPPKKIVVKFATRYHSDAHRLLAEEGLAPELLYDGTMYPKDQPGPEHFMVVMEYVNGGDLGQSSVHPPPLCVSQDVERAIQLLHAKDLVFGDLRMPNIMLEKDKTGLVIGAKLIDFEWCGKHHVERYPLSMNQVTLTWAPGMRPGQPLDKDHDIKMFHRLRLL</sequence>
<dbReference type="SUPFAM" id="SSF56112">
    <property type="entry name" value="Protein kinase-like (PK-like)"/>
    <property type="match status" value="1"/>
</dbReference>
<dbReference type="InterPro" id="IPR011009">
    <property type="entry name" value="Kinase-like_dom_sf"/>
</dbReference>
<evidence type="ECO:0000256" key="1">
    <source>
        <dbReference type="SAM" id="MobiDB-lite"/>
    </source>
</evidence>
<evidence type="ECO:0008006" key="4">
    <source>
        <dbReference type="Google" id="ProtNLM"/>
    </source>
</evidence>
<dbReference type="AlphaFoldDB" id="A0A8H3B2V1"/>
<evidence type="ECO:0000313" key="2">
    <source>
        <dbReference type="EMBL" id="CAE6446212.1"/>
    </source>
</evidence>
<dbReference type="EMBL" id="CAJMXA010000906">
    <property type="protein sequence ID" value="CAE6446212.1"/>
    <property type="molecule type" value="Genomic_DNA"/>
</dbReference>
<feature type="compositionally biased region" description="Basic and acidic residues" evidence="1">
    <location>
        <begin position="224"/>
        <end position="236"/>
    </location>
</feature>